<feature type="compositionally biased region" description="Polar residues" evidence="1">
    <location>
        <begin position="44"/>
        <end position="54"/>
    </location>
</feature>
<accession>A0A165QYD5</accession>
<name>A0A165QYD5_9APHY</name>
<feature type="region of interest" description="Disordered" evidence="1">
    <location>
        <begin position="44"/>
        <end position="71"/>
    </location>
</feature>
<evidence type="ECO:0000313" key="3">
    <source>
        <dbReference type="Proteomes" id="UP000076727"/>
    </source>
</evidence>
<dbReference type="EMBL" id="KV429053">
    <property type="protein sequence ID" value="KZT70083.1"/>
    <property type="molecule type" value="Genomic_DNA"/>
</dbReference>
<proteinExistence type="predicted"/>
<gene>
    <name evidence="2" type="ORF">DAEQUDRAFT_223055</name>
</gene>
<dbReference type="Proteomes" id="UP000076727">
    <property type="component" value="Unassembled WGS sequence"/>
</dbReference>
<protein>
    <submittedName>
        <fullName evidence="2">Uncharacterized protein</fullName>
    </submittedName>
</protein>
<evidence type="ECO:0000313" key="2">
    <source>
        <dbReference type="EMBL" id="KZT70083.1"/>
    </source>
</evidence>
<dbReference type="AlphaFoldDB" id="A0A165QYD5"/>
<sequence length="193" mass="20750">MYALIPCTGAPAAYLLWLHTSHRIAYGASGSLFVIRTGAAKTGTVASKQGSEGNFLSPRVATGSTGGENSSRSYMLPSRLGSLTTAARMRPETPSGVTGFPYWQRPTSPRHAQSRPRLCVHSRAHLCGFPPRRLDGIRRWRIECGGGHAPFGPGLSRSQSVAAWRMVMIWLRLAGPTRGGACVRNGTSMKPCL</sequence>
<feature type="region of interest" description="Disordered" evidence="1">
    <location>
        <begin position="95"/>
        <end position="115"/>
    </location>
</feature>
<reference evidence="2 3" key="1">
    <citation type="journal article" date="2016" name="Mol. Biol. Evol.">
        <title>Comparative Genomics of Early-Diverging Mushroom-Forming Fungi Provides Insights into the Origins of Lignocellulose Decay Capabilities.</title>
        <authorList>
            <person name="Nagy L.G."/>
            <person name="Riley R."/>
            <person name="Tritt A."/>
            <person name="Adam C."/>
            <person name="Daum C."/>
            <person name="Floudas D."/>
            <person name="Sun H."/>
            <person name="Yadav J.S."/>
            <person name="Pangilinan J."/>
            <person name="Larsson K.H."/>
            <person name="Matsuura K."/>
            <person name="Barry K."/>
            <person name="Labutti K."/>
            <person name="Kuo R."/>
            <person name="Ohm R.A."/>
            <person name="Bhattacharya S.S."/>
            <person name="Shirouzu T."/>
            <person name="Yoshinaga Y."/>
            <person name="Martin F.M."/>
            <person name="Grigoriev I.V."/>
            <person name="Hibbett D.S."/>
        </authorList>
    </citation>
    <scope>NUCLEOTIDE SEQUENCE [LARGE SCALE GENOMIC DNA]</scope>
    <source>
        <strain evidence="2 3">L-15889</strain>
    </source>
</reference>
<keyword evidence="3" id="KW-1185">Reference proteome</keyword>
<organism evidence="2 3">
    <name type="scientific">Daedalea quercina L-15889</name>
    <dbReference type="NCBI Taxonomy" id="1314783"/>
    <lineage>
        <taxon>Eukaryota</taxon>
        <taxon>Fungi</taxon>
        <taxon>Dikarya</taxon>
        <taxon>Basidiomycota</taxon>
        <taxon>Agaricomycotina</taxon>
        <taxon>Agaricomycetes</taxon>
        <taxon>Polyporales</taxon>
        <taxon>Fomitopsis</taxon>
    </lineage>
</organism>
<evidence type="ECO:0000256" key="1">
    <source>
        <dbReference type="SAM" id="MobiDB-lite"/>
    </source>
</evidence>